<keyword evidence="1" id="KW-0812">Transmembrane</keyword>
<gene>
    <name evidence="2" type="ORF">SAMN05444422_10517</name>
</gene>
<reference evidence="3" key="1">
    <citation type="submission" date="2016-10" db="EMBL/GenBank/DDBJ databases">
        <authorList>
            <person name="Varghese N."/>
            <person name="Submissions S."/>
        </authorList>
    </citation>
    <scope>NUCLEOTIDE SEQUENCE [LARGE SCALE GENOMIC DNA]</scope>
    <source>
        <strain evidence="3">DSM 13078</strain>
    </source>
</reference>
<dbReference type="AlphaFoldDB" id="A0A1I1GTQ6"/>
<keyword evidence="1" id="KW-0472">Membrane</keyword>
<organism evidence="2 3">
    <name type="scientific">Natronobacterium haloterrestre</name>
    <name type="common">Halobiforma haloterrestris</name>
    <dbReference type="NCBI Taxonomy" id="148448"/>
    <lineage>
        <taxon>Archaea</taxon>
        <taxon>Methanobacteriati</taxon>
        <taxon>Methanobacteriota</taxon>
        <taxon>Stenosarchaea group</taxon>
        <taxon>Halobacteria</taxon>
        <taxon>Halobacteriales</taxon>
        <taxon>Natrialbaceae</taxon>
        <taxon>Natronobacterium</taxon>
    </lineage>
</organism>
<keyword evidence="1" id="KW-1133">Transmembrane helix</keyword>
<keyword evidence="3" id="KW-1185">Reference proteome</keyword>
<evidence type="ECO:0000256" key="1">
    <source>
        <dbReference type="SAM" id="Phobius"/>
    </source>
</evidence>
<dbReference type="EMBL" id="FOKW01000005">
    <property type="protein sequence ID" value="SFC14891.1"/>
    <property type="molecule type" value="Genomic_DNA"/>
</dbReference>
<protein>
    <submittedName>
        <fullName evidence="2">Uncharacterized protein</fullName>
    </submittedName>
</protein>
<dbReference type="RefSeq" id="WP_245758026.1">
    <property type="nucleotide sequence ID" value="NZ_FOKW01000005.1"/>
</dbReference>
<feature type="transmembrane region" description="Helical" evidence="1">
    <location>
        <begin position="58"/>
        <end position="84"/>
    </location>
</feature>
<sequence length="94" mass="9607">MMQRWSRTVTRAASAAAALCLGIGIAVATASGTDESPVEAAADVTGKAITTVELEEQALVVVGGGLLIGLGFGIVVASGLTYWYKNRQIGGKLR</sequence>
<evidence type="ECO:0000313" key="2">
    <source>
        <dbReference type="EMBL" id="SFC14891.1"/>
    </source>
</evidence>
<accession>A0A1I1GTQ6</accession>
<name>A0A1I1GTQ6_NATHA</name>
<evidence type="ECO:0000313" key="3">
    <source>
        <dbReference type="Proteomes" id="UP000199161"/>
    </source>
</evidence>
<proteinExistence type="predicted"/>
<dbReference type="Proteomes" id="UP000199161">
    <property type="component" value="Unassembled WGS sequence"/>
</dbReference>